<dbReference type="AlphaFoldDB" id="A0A1M7FM34"/>
<dbReference type="GO" id="GO:0000731">
    <property type="term" value="P:DNA synthesis involved in DNA repair"/>
    <property type="evidence" value="ECO:0007669"/>
    <property type="project" value="TreeGrafter"/>
</dbReference>
<dbReference type="PANTHER" id="PTHR32182:SF25">
    <property type="entry name" value="SLR1056 PROTEIN"/>
    <property type="match status" value="1"/>
</dbReference>
<dbReference type="InterPro" id="IPR003959">
    <property type="entry name" value="ATPase_AAA_core"/>
</dbReference>
<keyword evidence="3" id="KW-1185">Reference proteome</keyword>
<dbReference type="OrthoDB" id="9815944at2"/>
<dbReference type="STRING" id="29534.SAMN05444366_2169"/>
<dbReference type="SUPFAM" id="SSF52540">
    <property type="entry name" value="P-loop containing nucleoside triphosphate hydrolases"/>
    <property type="match status" value="1"/>
</dbReference>
<name>A0A1M7FM34_9FLAO</name>
<evidence type="ECO:0000313" key="2">
    <source>
        <dbReference type="EMBL" id="SHM04749.1"/>
    </source>
</evidence>
<dbReference type="CDD" id="cd00267">
    <property type="entry name" value="ABC_ATPase"/>
    <property type="match status" value="1"/>
</dbReference>
<protein>
    <submittedName>
        <fullName evidence="2">Restriction system-associated AAA family ATPase</fullName>
    </submittedName>
</protein>
<organism evidence="2 3">
    <name type="scientific">Flavobacterium saccharophilum</name>
    <dbReference type="NCBI Taxonomy" id="29534"/>
    <lineage>
        <taxon>Bacteria</taxon>
        <taxon>Pseudomonadati</taxon>
        <taxon>Bacteroidota</taxon>
        <taxon>Flavobacteriia</taxon>
        <taxon>Flavobacteriales</taxon>
        <taxon>Flavobacteriaceae</taxon>
        <taxon>Flavobacterium</taxon>
    </lineage>
</organism>
<dbReference type="GO" id="GO:0016887">
    <property type="term" value="F:ATP hydrolysis activity"/>
    <property type="evidence" value="ECO:0007669"/>
    <property type="project" value="InterPro"/>
</dbReference>
<evidence type="ECO:0000313" key="3">
    <source>
        <dbReference type="Proteomes" id="UP000184121"/>
    </source>
</evidence>
<dbReference type="Gene3D" id="3.40.50.300">
    <property type="entry name" value="P-loop containing nucleotide triphosphate hydrolases"/>
    <property type="match status" value="1"/>
</dbReference>
<evidence type="ECO:0000259" key="1">
    <source>
        <dbReference type="Pfam" id="PF13304"/>
    </source>
</evidence>
<accession>A0A1M7FM34</accession>
<dbReference type="RefSeq" id="WP_072972174.1">
    <property type="nucleotide sequence ID" value="NZ_FRBY01000003.1"/>
</dbReference>
<dbReference type="InterPro" id="IPR030974">
    <property type="entry name" value="Restrict_AAA"/>
</dbReference>
<dbReference type="GO" id="GO:0005524">
    <property type="term" value="F:ATP binding"/>
    <property type="evidence" value="ECO:0007669"/>
    <property type="project" value="InterPro"/>
</dbReference>
<feature type="domain" description="ATPase AAA-type core" evidence="1">
    <location>
        <begin position="326"/>
        <end position="457"/>
    </location>
</feature>
<reference evidence="3" key="1">
    <citation type="submission" date="2016-11" db="EMBL/GenBank/DDBJ databases">
        <authorList>
            <person name="Varghese N."/>
            <person name="Submissions S."/>
        </authorList>
    </citation>
    <scope>NUCLEOTIDE SEQUENCE [LARGE SCALE GENOMIC DNA]</scope>
    <source>
        <strain evidence="3">DSM 1811</strain>
    </source>
</reference>
<dbReference type="EMBL" id="FRBY01000003">
    <property type="protein sequence ID" value="SHM04749.1"/>
    <property type="molecule type" value="Genomic_DNA"/>
</dbReference>
<dbReference type="NCBIfam" id="TIGR04435">
    <property type="entry name" value="restrict_AAA_1"/>
    <property type="match status" value="1"/>
</dbReference>
<proteinExistence type="predicted"/>
<dbReference type="GO" id="GO:0006302">
    <property type="term" value="P:double-strand break repair"/>
    <property type="evidence" value="ECO:0007669"/>
    <property type="project" value="TreeGrafter"/>
</dbReference>
<dbReference type="PANTHER" id="PTHR32182">
    <property type="entry name" value="DNA REPLICATION AND REPAIR PROTEIN RECF"/>
    <property type="match status" value="1"/>
</dbReference>
<dbReference type="InterPro" id="IPR027417">
    <property type="entry name" value="P-loop_NTPase"/>
</dbReference>
<dbReference type="Proteomes" id="UP000184121">
    <property type="component" value="Unassembled WGS sequence"/>
</dbReference>
<sequence>MKLIKLKIKDNFRGLKDDFEINFHDYNNGNLAEFHPFCLAGQNGSGKSNILEALANIFYHLECCTSNFPKYAFLRHESTPDVYEIEYLISNVNSVIIDDLSHIKISKNQGFAPKMSINSAESIEVTKDYGKSFLPDLVVAYSSGENETLSLPFIKTKLFQYDQYLQDFVKNSIYDKPKSSLLFIDYEMSQAVLLTILLFFDFEIDGKKSVLFPLDEELGIKGIQQFTINLNNKWQKTVSNYEGELEMETVNDEYYLNDKEKKNYKGRILDHISEQLKKIEDCATCTFKNEDFTSLDFWINDCTKKLIRQKFKNNPYDFFSIFQMLHALNERVEKNSEKVEVYNSKGYYTDYKKPEYNWFFNFSNYFIKQYDMKTEKIKSLLLKQLSDGEQQFLHTLGICLMLKNKRTLLLLDEPETHFNPNWRSKFIYILRKTLEAGGENFLSKDIIITSHSPFIISDCLPDKVIIFEKGKKPENAKFNTFGTSIDIITEEIFKNTQTIGDYSKSKLQNIEFSNIKSEIDVLNAKKSISTLGDSLEKDLTLLRLNKLKF</sequence>
<gene>
    <name evidence="2" type="ORF">SAMN05444366_2169</name>
</gene>
<dbReference type="Pfam" id="PF13304">
    <property type="entry name" value="AAA_21"/>
    <property type="match status" value="1"/>
</dbReference>